<dbReference type="RefSeq" id="WP_143911036.1">
    <property type="nucleotide sequence ID" value="NZ_VLNT01000001.1"/>
</dbReference>
<comment type="caution">
    <text evidence="1">The sequence shown here is derived from an EMBL/GenBank/DDBJ whole genome shotgun (WGS) entry which is preliminary data.</text>
</comment>
<organism evidence="1 2">
    <name type="scientific">Aeromicrobium piscarium</name>
    <dbReference type="NCBI Taxonomy" id="2590901"/>
    <lineage>
        <taxon>Bacteria</taxon>
        <taxon>Bacillati</taxon>
        <taxon>Actinomycetota</taxon>
        <taxon>Actinomycetes</taxon>
        <taxon>Propionibacteriales</taxon>
        <taxon>Nocardioidaceae</taxon>
        <taxon>Aeromicrobium</taxon>
    </lineage>
</organism>
<gene>
    <name evidence="1" type="ORF">FNM00_00395</name>
</gene>
<reference evidence="1 2" key="1">
    <citation type="submission" date="2019-07" db="EMBL/GenBank/DDBJ databases">
        <authorList>
            <person name="Zhao L.H."/>
        </authorList>
    </citation>
    <scope>NUCLEOTIDE SEQUENCE [LARGE SCALE GENOMIC DNA]</scope>
    <source>
        <strain evidence="1 2">Co35</strain>
    </source>
</reference>
<name>A0A554SP95_9ACTN</name>
<proteinExistence type="predicted"/>
<dbReference type="AlphaFoldDB" id="A0A554SP95"/>
<dbReference type="Proteomes" id="UP000316988">
    <property type="component" value="Unassembled WGS sequence"/>
</dbReference>
<evidence type="ECO:0000313" key="1">
    <source>
        <dbReference type="EMBL" id="TSD68089.1"/>
    </source>
</evidence>
<evidence type="ECO:0008006" key="3">
    <source>
        <dbReference type="Google" id="ProtNLM"/>
    </source>
</evidence>
<accession>A0A554SP95</accession>
<keyword evidence="2" id="KW-1185">Reference proteome</keyword>
<evidence type="ECO:0000313" key="2">
    <source>
        <dbReference type="Proteomes" id="UP000316988"/>
    </source>
</evidence>
<protein>
    <recommendedName>
        <fullName evidence="3">MerR family transcriptional regulator</fullName>
    </recommendedName>
</protein>
<sequence>MTATLHTIEDVAEHFGITPEQVKRRCVGVNPWPHMRPARNRASTWRFSDDDLVEIERRIALRNRTVDAWGRVGRKSA</sequence>
<dbReference type="EMBL" id="VLNT01000001">
    <property type="protein sequence ID" value="TSD68089.1"/>
    <property type="molecule type" value="Genomic_DNA"/>
</dbReference>
<dbReference type="OrthoDB" id="3171994at2"/>